<dbReference type="OrthoDB" id="8855365at2"/>
<evidence type="ECO:0000313" key="2">
    <source>
        <dbReference type="Proteomes" id="UP000187012"/>
    </source>
</evidence>
<accession>A0A1N7S756</accession>
<organism evidence="1 2">
    <name type="scientific">Paraburkholderia ribeironis</name>
    <dbReference type="NCBI Taxonomy" id="1247936"/>
    <lineage>
        <taxon>Bacteria</taxon>
        <taxon>Pseudomonadati</taxon>
        <taxon>Pseudomonadota</taxon>
        <taxon>Betaproteobacteria</taxon>
        <taxon>Burkholderiales</taxon>
        <taxon>Burkholderiaceae</taxon>
        <taxon>Paraburkholderia</taxon>
    </lineage>
</organism>
<dbReference type="Proteomes" id="UP000187012">
    <property type="component" value="Unassembled WGS sequence"/>
</dbReference>
<evidence type="ECO:0000313" key="1">
    <source>
        <dbReference type="EMBL" id="SIT43267.1"/>
    </source>
</evidence>
<dbReference type="EMBL" id="CYGX02000042">
    <property type="protein sequence ID" value="SIT43267.1"/>
    <property type="molecule type" value="Genomic_DNA"/>
</dbReference>
<protein>
    <submittedName>
        <fullName evidence="1">Uncharacterized protein</fullName>
    </submittedName>
</protein>
<keyword evidence="2" id="KW-1185">Reference proteome</keyword>
<proteinExistence type="predicted"/>
<name>A0A1N7S756_9BURK</name>
<dbReference type="AlphaFoldDB" id="A0A1N7S756"/>
<sequence>MATLSYPDGAGIDDDAATLTDLWHRRTSLSGMEMGCIYTLVRRALRGYHPCELRALSEDKDELIAQFIFSRVLRLDADHDAPHESTTSAPFNAYVICGYFRRYLIDCLRSARHRRNVSIEMDGVSAELDTHALSLADPVESVLAEHGLNESRTRQAARAFVRSLDEADRIILVGSLGAYCGVKGGLKGIADQHRLPSYHYHARKLGVTMKKSANPEDFANTKIGGWMRATLGIEIIAENRPVILIVLNLLALDAHE</sequence>
<gene>
    <name evidence="1" type="ORF">BN2475_420025</name>
</gene>
<dbReference type="RefSeq" id="WP_094781050.1">
    <property type="nucleotide sequence ID" value="NZ_CYGX02000042.1"/>
</dbReference>
<reference evidence="1 2" key="1">
    <citation type="submission" date="2016-12" db="EMBL/GenBank/DDBJ databases">
        <authorList>
            <person name="Song W.-J."/>
            <person name="Kurnit D.M."/>
        </authorList>
    </citation>
    <scope>NUCLEOTIDE SEQUENCE [LARGE SCALE GENOMIC DNA]</scope>
    <source>
        <strain evidence="1 2">STM7296</strain>
    </source>
</reference>